<dbReference type="RefSeq" id="WP_090105787.1">
    <property type="nucleotide sequence ID" value="NZ_FNIX01000053.1"/>
</dbReference>
<evidence type="ECO:0000256" key="1">
    <source>
        <dbReference type="SAM" id="SignalP"/>
    </source>
</evidence>
<protein>
    <submittedName>
        <fullName evidence="2">Uncharacterized protein</fullName>
    </submittedName>
</protein>
<sequence length="122" mass="13392">MFKKISSAAFAAAVAVGALMFAASPTSAASDSGKGCRYHKLSDELGGVRVCRTWESLNDGTGRYRGVWWTEKRQNLKKPEETVLQGNGDGRVSTLNIMHGAYQDNKVFVMRVCVRDLCTAWT</sequence>
<dbReference type="Proteomes" id="UP000199691">
    <property type="component" value="Unassembled WGS sequence"/>
</dbReference>
<keyword evidence="3" id="KW-1185">Reference proteome</keyword>
<keyword evidence="1" id="KW-0732">Signal</keyword>
<feature type="chain" id="PRO_5011650207" evidence="1">
    <location>
        <begin position="29"/>
        <end position="122"/>
    </location>
</feature>
<dbReference type="EMBL" id="FNIX01000053">
    <property type="protein sequence ID" value="SDP99185.1"/>
    <property type="molecule type" value="Genomic_DNA"/>
</dbReference>
<gene>
    <name evidence="2" type="ORF">SAMN05421507_1534</name>
</gene>
<organism evidence="2 3">
    <name type="scientific">Lentzea jiangxiensis</name>
    <dbReference type="NCBI Taxonomy" id="641025"/>
    <lineage>
        <taxon>Bacteria</taxon>
        <taxon>Bacillati</taxon>
        <taxon>Actinomycetota</taxon>
        <taxon>Actinomycetes</taxon>
        <taxon>Pseudonocardiales</taxon>
        <taxon>Pseudonocardiaceae</taxon>
        <taxon>Lentzea</taxon>
    </lineage>
</organism>
<feature type="signal peptide" evidence="1">
    <location>
        <begin position="1"/>
        <end position="28"/>
    </location>
</feature>
<evidence type="ECO:0000313" key="3">
    <source>
        <dbReference type="Proteomes" id="UP000199691"/>
    </source>
</evidence>
<name>A0A1H0X8V5_9PSEU</name>
<evidence type="ECO:0000313" key="2">
    <source>
        <dbReference type="EMBL" id="SDP99185.1"/>
    </source>
</evidence>
<reference evidence="3" key="1">
    <citation type="submission" date="2016-10" db="EMBL/GenBank/DDBJ databases">
        <authorList>
            <person name="Varghese N."/>
            <person name="Submissions S."/>
        </authorList>
    </citation>
    <scope>NUCLEOTIDE SEQUENCE [LARGE SCALE GENOMIC DNA]</scope>
    <source>
        <strain evidence="3">CGMCC 4.6609</strain>
    </source>
</reference>
<proteinExistence type="predicted"/>
<dbReference type="AlphaFoldDB" id="A0A1H0X8V5"/>
<accession>A0A1H0X8V5</accession>